<protein>
    <submittedName>
        <fullName evidence="3">Short-subunit dehydrogenase</fullName>
    </submittedName>
</protein>
<reference evidence="3 4" key="1">
    <citation type="submission" date="2023-07" db="EMBL/GenBank/DDBJ databases">
        <title>Sorghum-associated microbial communities from plants grown in Nebraska, USA.</title>
        <authorList>
            <person name="Schachtman D."/>
        </authorList>
    </citation>
    <scope>NUCLEOTIDE SEQUENCE [LARGE SCALE GENOMIC DNA]</scope>
    <source>
        <strain evidence="3 4">BE190</strain>
    </source>
</reference>
<evidence type="ECO:0000313" key="4">
    <source>
        <dbReference type="Proteomes" id="UP001253595"/>
    </source>
</evidence>
<comment type="caution">
    <text evidence="3">The sequence shown here is derived from an EMBL/GenBank/DDBJ whole genome shotgun (WGS) entry which is preliminary data.</text>
</comment>
<dbReference type="PROSITE" id="PS00061">
    <property type="entry name" value="ADH_SHORT"/>
    <property type="match status" value="1"/>
</dbReference>
<dbReference type="RefSeq" id="WP_310070309.1">
    <property type="nucleotide sequence ID" value="NZ_JAVDVX010000002.1"/>
</dbReference>
<evidence type="ECO:0000256" key="1">
    <source>
        <dbReference type="ARBA" id="ARBA00006484"/>
    </source>
</evidence>
<dbReference type="Pfam" id="PF00106">
    <property type="entry name" value="adh_short"/>
    <property type="match status" value="1"/>
</dbReference>
<keyword evidence="2" id="KW-0560">Oxidoreductase</keyword>
<dbReference type="SUPFAM" id="SSF51735">
    <property type="entry name" value="NAD(P)-binding Rossmann-fold domains"/>
    <property type="match status" value="1"/>
</dbReference>
<evidence type="ECO:0000256" key="2">
    <source>
        <dbReference type="ARBA" id="ARBA00023002"/>
    </source>
</evidence>
<sequence>MNTSLAPYTVLITGASSGIGYELALRYLEQGARVFALARSEDRLEQLAKQFPQQCLPVKVDLSDAGDSQRAGEWIDEQTQYLDLAILNAGTCEYVDVNNLSHEPFDKVMAINWQGTINSLLFCLPLLRKKKLQDNSVQTAPAQLVGVSSMASILPMPRSQAYGASKVAMEYLFNSLRVDLANEPIDITIIRPGFVKTPLTDRNDFPMPFAQTTAEAADSIMKGINKRHWLVQFPWPLVWLMNSIACLPLRAQVWLLQKISRTSH</sequence>
<comment type="similarity">
    <text evidence="1">Belongs to the short-chain dehydrogenases/reductases (SDR) family.</text>
</comment>
<name>A0ABU1UVW9_9GAMM</name>
<dbReference type="PANTHER" id="PTHR44196:SF1">
    <property type="entry name" value="DEHYDROGENASE_REDUCTASE SDR FAMILY MEMBER 7B"/>
    <property type="match status" value="1"/>
</dbReference>
<dbReference type="Gene3D" id="3.40.50.720">
    <property type="entry name" value="NAD(P)-binding Rossmann-like Domain"/>
    <property type="match status" value="1"/>
</dbReference>
<dbReference type="EMBL" id="JAVDVX010000002">
    <property type="protein sequence ID" value="MDR7089336.1"/>
    <property type="molecule type" value="Genomic_DNA"/>
</dbReference>
<keyword evidence="4" id="KW-1185">Reference proteome</keyword>
<dbReference type="InterPro" id="IPR036291">
    <property type="entry name" value="NAD(P)-bd_dom_sf"/>
</dbReference>
<evidence type="ECO:0000313" key="3">
    <source>
        <dbReference type="EMBL" id="MDR7089336.1"/>
    </source>
</evidence>
<accession>A0ABU1UVW9</accession>
<proteinExistence type="inferred from homology"/>
<dbReference type="PRINTS" id="PR00081">
    <property type="entry name" value="GDHRDH"/>
</dbReference>
<organism evidence="3 4">
    <name type="scientific">Cellvibrio fibrivorans</name>
    <dbReference type="NCBI Taxonomy" id="126350"/>
    <lineage>
        <taxon>Bacteria</taxon>
        <taxon>Pseudomonadati</taxon>
        <taxon>Pseudomonadota</taxon>
        <taxon>Gammaproteobacteria</taxon>
        <taxon>Cellvibrionales</taxon>
        <taxon>Cellvibrionaceae</taxon>
        <taxon>Cellvibrio</taxon>
    </lineage>
</organism>
<dbReference type="Proteomes" id="UP001253595">
    <property type="component" value="Unassembled WGS sequence"/>
</dbReference>
<dbReference type="PANTHER" id="PTHR44196">
    <property type="entry name" value="DEHYDROGENASE/REDUCTASE SDR FAMILY MEMBER 7B"/>
    <property type="match status" value="1"/>
</dbReference>
<dbReference type="InterPro" id="IPR020904">
    <property type="entry name" value="Sc_DH/Rdtase_CS"/>
</dbReference>
<gene>
    <name evidence="3" type="ORF">J2X05_001342</name>
</gene>
<dbReference type="InterPro" id="IPR002347">
    <property type="entry name" value="SDR_fam"/>
</dbReference>